<dbReference type="InterPro" id="IPR004839">
    <property type="entry name" value="Aminotransferase_I/II_large"/>
</dbReference>
<evidence type="ECO:0000256" key="2">
    <source>
        <dbReference type="ARBA" id="ARBA00022898"/>
    </source>
</evidence>
<proteinExistence type="predicted"/>
<sequence>MRADRLEPLFSRHSHNPSFFEVAAATRFNGQLLDFCVPVNPYFPPADLSRRIHESLPELLKYYPDYADVHQAAIASMIGVPTENVVVANGSTELITSLCRDIDGPILTPIPTFGRWIDVPQELGIPISFLPRRAKEAFHIGIDELQVAIPKTGASTVVLCNPDNPTGAALSLETIRELMERLTPLSLFVIDESFIDFSGIESAASLAIESSNTIVIKSLGKSLGWHGIRAGYAVANTRLAAQLRRKLPYWNVNGIASFVLKSLPDYRAEYTASFARVAADRESMLARLSAIAGVEVYPSHANFLYARLRQVGSGPALRTRLLEEHGVLIRECGNKLGANSDHLRLAVLPPPAVERLAYALEECID</sequence>
<protein>
    <submittedName>
        <fullName evidence="4">Histidinol-phosphate aminotransferase family protein</fullName>
    </submittedName>
</protein>
<dbReference type="InterPro" id="IPR015424">
    <property type="entry name" value="PyrdxlP-dep_Trfase"/>
</dbReference>
<dbReference type="CDD" id="cd00609">
    <property type="entry name" value="AAT_like"/>
    <property type="match status" value="1"/>
</dbReference>
<comment type="cofactor">
    <cofactor evidence="1">
        <name>pyridoxal 5'-phosphate</name>
        <dbReference type="ChEBI" id="CHEBI:597326"/>
    </cofactor>
</comment>
<dbReference type="Proteomes" id="UP000529637">
    <property type="component" value="Unassembled WGS sequence"/>
</dbReference>
<keyword evidence="5" id="KW-1185">Reference proteome</keyword>
<evidence type="ECO:0000313" key="4">
    <source>
        <dbReference type="EMBL" id="NUZ07882.1"/>
    </source>
</evidence>
<evidence type="ECO:0000313" key="5">
    <source>
        <dbReference type="Proteomes" id="UP000529637"/>
    </source>
</evidence>
<dbReference type="Pfam" id="PF00155">
    <property type="entry name" value="Aminotran_1_2"/>
    <property type="match status" value="1"/>
</dbReference>
<dbReference type="AlphaFoldDB" id="A0A7Y6NRJ4"/>
<dbReference type="Gene3D" id="3.40.640.10">
    <property type="entry name" value="Type I PLP-dependent aspartate aminotransferase-like (Major domain)"/>
    <property type="match status" value="1"/>
</dbReference>
<evidence type="ECO:0000259" key="3">
    <source>
        <dbReference type="Pfam" id="PF00155"/>
    </source>
</evidence>
<comment type="caution">
    <text evidence="4">The sequence shown here is derived from an EMBL/GenBank/DDBJ whole genome shotgun (WGS) entry which is preliminary data.</text>
</comment>
<keyword evidence="4" id="KW-0808">Transferase</keyword>
<dbReference type="Gene3D" id="3.90.1150.10">
    <property type="entry name" value="Aspartate Aminotransferase, domain 1"/>
    <property type="match status" value="1"/>
</dbReference>
<dbReference type="InterPro" id="IPR015422">
    <property type="entry name" value="PyrdxlP-dep_Trfase_small"/>
</dbReference>
<organism evidence="4 5">
    <name type="scientific">Piscinibacter koreensis</name>
    <dbReference type="NCBI Taxonomy" id="2742824"/>
    <lineage>
        <taxon>Bacteria</taxon>
        <taxon>Pseudomonadati</taxon>
        <taxon>Pseudomonadota</taxon>
        <taxon>Betaproteobacteria</taxon>
        <taxon>Burkholderiales</taxon>
        <taxon>Sphaerotilaceae</taxon>
        <taxon>Piscinibacter</taxon>
    </lineage>
</organism>
<keyword evidence="2" id="KW-0663">Pyridoxal phosphate</keyword>
<feature type="domain" description="Aminotransferase class I/classII large" evidence="3">
    <location>
        <begin position="36"/>
        <end position="359"/>
    </location>
</feature>
<dbReference type="PANTHER" id="PTHR42885:SF1">
    <property type="entry name" value="THREONINE-PHOSPHATE DECARBOXYLASE"/>
    <property type="match status" value="1"/>
</dbReference>
<name>A0A7Y6NRJ4_9BURK</name>
<dbReference type="EMBL" id="JABWMJ010000009">
    <property type="protein sequence ID" value="NUZ07882.1"/>
    <property type="molecule type" value="Genomic_DNA"/>
</dbReference>
<reference evidence="4 5" key="1">
    <citation type="submission" date="2020-06" db="EMBL/GenBank/DDBJ databases">
        <title>Schlegella sp. ID0723 isolated from air conditioner.</title>
        <authorList>
            <person name="Kim D.Y."/>
            <person name="Kim D.-U."/>
        </authorList>
    </citation>
    <scope>NUCLEOTIDE SEQUENCE [LARGE SCALE GENOMIC DNA]</scope>
    <source>
        <strain evidence="4 5">ID0723</strain>
    </source>
</reference>
<accession>A0A7Y6NRJ4</accession>
<dbReference type="SUPFAM" id="SSF53383">
    <property type="entry name" value="PLP-dependent transferases"/>
    <property type="match status" value="1"/>
</dbReference>
<dbReference type="PANTHER" id="PTHR42885">
    <property type="entry name" value="HISTIDINOL-PHOSPHATE AMINOTRANSFERASE-RELATED"/>
    <property type="match status" value="1"/>
</dbReference>
<dbReference type="RefSeq" id="WP_176070711.1">
    <property type="nucleotide sequence ID" value="NZ_JABWMJ010000009.1"/>
</dbReference>
<dbReference type="GO" id="GO:0030170">
    <property type="term" value="F:pyridoxal phosphate binding"/>
    <property type="evidence" value="ECO:0007669"/>
    <property type="project" value="InterPro"/>
</dbReference>
<dbReference type="GO" id="GO:0008483">
    <property type="term" value="F:transaminase activity"/>
    <property type="evidence" value="ECO:0007669"/>
    <property type="project" value="UniProtKB-KW"/>
</dbReference>
<dbReference type="InterPro" id="IPR015421">
    <property type="entry name" value="PyrdxlP-dep_Trfase_major"/>
</dbReference>
<keyword evidence="4" id="KW-0032">Aminotransferase</keyword>
<evidence type="ECO:0000256" key="1">
    <source>
        <dbReference type="ARBA" id="ARBA00001933"/>
    </source>
</evidence>
<gene>
    <name evidence="4" type="ORF">HQN59_19125</name>
</gene>